<dbReference type="EMBL" id="CVQI01035409">
    <property type="protein sequence ID" value="CRK46223.1"/>
    <property type="molecule type" value="Genomic_DNA"/>
</dbReference>
<name>A0A0G4NIG8_VERLO</name>
<organism evidence="2 3">
    <name type="scientific">Verticillium longisporum</name>
    <name type="common">Verticillium dahliae var. longisporum</name>
    <dbReference type="NCBI Taxonomy" id="100787"/>
    <lineage>
        <taxon>Eukaryota</taxon>
        <taxon>Fungi</taxon>
        <taxon>Dikarya</taxon>
        <taxon>Ascomycota</taxon>
        <taxon>Pezizomycotina</taxon>
        <taxon>Sordariomycetes</taxon>
        <taxon>Hypocreomycetidae</taxon>
        <taxon>Glomerellales</taxon>
        <taxon>Plectosphaerellaceae</taxon>
        <taxon>Verticillium</taxon>
    </lineage>
</organism>
<accession>A0A0G4NIG8</accession>
<feature type="region of interest" description="Disordered" evidence="1">
    <location>
        <begin position="1"/>
        <end position="26"/>
    </location>
</feature>
<evidence type="ECO:0000313" key="3">
    <source>
        <dbReference type="Proteomes" id="UP000045706"/>
    </source>
</evidence>
<evidence type="ECO:0000256" key="1">
    <source>
        <dbReference type="SAM" id="MobiDB-lite"/>
    </source>
</evidence>
<evidence type="ECO:0000313" key="2">
    <source>
        <dbReference type="EMBL" id="CRK46223.1"/>
    </source>
</evidence>
<protein>
    <submittedName>
        <fullName evidence="2">Uncharacterized protein</fullName>
    </submittedName>
</protein>
<dbReference type="AlphaFoldDB" id="A0A0G4NIG8"/>
<proteinExistence type="predicted"/>
<gene>
    <name evidence="2" type="ORF">BN1723_019938</name>
</gene>
<reference evidence="3" key="1">
    <citation type="submission" date="2015-05" db="EMBL/GenBank/DDBJ databases">
        <authorList>
            <person name="Fogelqvist Johan"/>
        </authorList>
    </citation>
    <scope>NUCLEOTIDE SEQUENCE [LARGE SCALE GENOMIC DNA]</scope>
</reference>
<sequence length="53" mass="5754">LPAGSCADHHQLGRSGPELGDPRIPRQPEAQDVYTRLQAASHGARQDVPQGRR</sequence>
<feature type="non-terminal residue" evidence="2">
    <location>
        <position position="1"/>
    </location>
</feature>
<dbReference type="Proteomes" id="UP000045706">
    <property type="component" value="Unassembled WGS sequence"/>
</dbReference>